<protein>
    <submittedName>
        <fullName evidence="2">Uncharacterized protein</fullName>
    </submittedName>
</protein>
<evidence type="ECO:0000256" key="1">
    <source>
        <dbReference type="SAM" id="SignalP"/>
    </source>
</evidence>
<keyword evidence="1" id="KW-0732">Signal</keyword>
<sequence length="222" mass="23736">MKANIGVRLSLVVALIALSFTATAAGPASQNTIQHPLTKAKTISMSETEASNSVPGNNDAFFGPVPKAEQIFYIRFLEIAPTPIPVSKYFFLLIRGWIPASTRQKLNLELAHLAAATLTISSSAVLDDGAKLERSSVAIPFRTVELGEGAHIGIRNATGAYVDHLALEGQNEILTDYWIPGPFVKTGVWTFEVVASLGGEGKEGVCLFALSLTQRLEGTPGW</sequence>
<feature type="signal peptide" evidence="1">
    <location>
        <begin position="1"/>
        <end position="25"/>
    </location>
</feature>
<comment type="caution">
    <text evidence="2">The sequence shown here is derived from an EMBL/GenBank/DDBJ whole genome shotgun (WGS) entry which is preliminary data.</text>
</comment>
<dbReference type="Proteomes" id="UP001175000">
    <property type="component" value="Unassembled WGS sequence"/>
</dbReference>
<evidence type="ECO:0000313" key="3">
    <source>
        <dbReference type="Proteomes" id="UP001175000"/>
    </source>
</evidence>
<gene>
    <name evidence="2" type="ORF">B0T14DRAFT_499828</name>
</gene>
<reference evidence="2" key="1">
    <citation type="submission" date="2023-06" db="EMBL/GenBank/DDBJ databases">
        <title>Genome-scale phylogeny and comparative genomics of the fungal order Sordariales.</title>
        <authorList>
            <consortium name="Lawrence Berkeley National Laboratory"/>
            <person name="Hensen N."/>
            <person name="Bonometti L."/>
            <person name="Westerberg I."/>
            <person name="Brannstrom I.O."/>
            <person name="Guillou S."/>
            <person name="Cros-Aarteil S."/>
            <person name="Calhoun S."/>
            <person name="Haridas S."/>
            <person name="Kuo A."/>
            <person name="Mondo S."/>
            <person name="Pangilinan J."/>
            <person name="Riley R."/>
            <person name="Labutti K."/>
            <person name="Andreopoulos B."/>
            <person name="Lipzen A."/>
            <person name="Chen C."/>
            <person name="Yanf M."/>
            <person name="Daum C."/>
            <person name="Ng V."/>
            <person name="Clum A."/>
            <person name="Steindorff A."/>
            <person name="Ohm R."/>
            <person name="Martin F."/>
            <person name="Silar P."/>
            <person name="Natvig D."/>
            <person name="Lalanne C."/>
            <person name="Gautier V."/>
            <person name="Ament-Velasquez S.L."/>
            <person name="Kruys A."/>
            <person name="Hutchinson M.I."/>
            <person name="Powell A.J."/>
            <person name="Barry K."/>
            <person name="Miller A.N."/>
            <person name="Grigoriev I.V."/>
            <person name="Debuchy R."/>
            <person name="Gladieux P."/>
            <person name="Thoren M.H."/>
            <person name="Johannesson H."/>
        </authorList>
    </citation>
    <scope>NUCLEOTIDE SEQUENCE</scope>
    <source>
        <strain evidence="2">CBS 606.72</strain>
    </source>
</reference>
<name>A0AA39WFS3_9PEZI</name>
<feature type="chain" id="PRO_5041433903" evidence="1">
    <location>
        <begin position="26"/>
        <end position="222"/>
    </location>
</feature>
<dbReference type="AlphaFoldDB" id="A0AA39WFS3"/>
<organism evidence="2 3">
    <name type="scientific">Immersiella caudata</name>
    <dbReference type="NCBI Taxonomy" id="314043"/>
    <lineage>
        <taxon>Eukaryota</taxon>
        <taxon>Fungi</taxon>
        <taxon>Dikarya</taxon>
        <taxon>Ascomycota</taxon>
        <taxon>Pezizomycotina</taxon>
        <taxon>Sordariomycetes</taxon>
        <taxon>Sordariomycetidae</taxon>
        <taxon>Sordariales</taxon>
        <taxon>Lasiosphaeriaceae</taxon>
        <taxon>Immersiella</taxon>
    </lineage>
</organism>
<keyword evidence="3" id="KW-1185">Reference proteome</keyword>
<evidence type="ECO:0000313" key="2">
    <source>
        <dbReference type="EMBL" id="KAK0614591.1"/>
    </source>
</evidence>
<proteinExistence type="predicted"/>
<accession>A0AA39WFS3</accession>
<dbReference type="EMBL" id="JAULSU010000006">
    <property type="protein sequence ID" value="KAK0614591.1"/>
    <property type="molecule type" value="Genomic_DNA"/>
</dbReference>